<evidence type="ECO:0000313" key="5">
    <source>
        <dbReference type="EMBL" id="MDW8799997.1"/>
    </source>
</evidence>
<dbReference type="NCBIfam" id="NF033749">
    <property type="entry name" value="bact_hemeryth"/>
    <property type="match status" value="1"/>
</dbReference>
<sequence>MANLFTDRLLIHVEDIDEQHRRIFEIVEEFYSECMNGKNKDRILEIFRVLKGSLEEHFKSEEDYMVTYSYPEYEVHKERHNIFMLKLQALDSAFKGGFIPFTKLMEANEFFAEGFVTHISDIDSRLGEFLRDKL</sequence>
<dbReference type="SUPFAM" id="SSF47188">
    <property type="entry name" value="Hemerythrin-like"/>
    <property type="match status" value="1"/>
</dbReference>
<dbReference type="Pfam" id="PF01814">
    <property type="entry name" value="Hemerythrin"/>
    <property type="match status" value="1"/>
</dbReference>
<dbReference type="PANTHER" id="PTHR37164">
    <property type="entry name" value="BACTERIOHEMERYTHRIN"/>
    <property type="match status" value="1"/>
</dbReference>
<comment type="caution">
    <text evidence="5">The sequence shown here is derived from an EMBL/GenBank/DDBJ whole genome shotgun (WGS) entry which is preliminary data.</text>
</comment>
<dbReference type="RefSeq" id="WP_261671039.1">
    <property type="nucleotide sequence ID" value="NZ_JARUJP010000002.1"/>
</dbReference>
<dbReference type="Proteomes" id="UP001281656">
    <property type="component" value="Unassembled WGS sequence"/>
</dbReference>
<comment type="similarity">
    <text evidence="1">Belongs to the hemerythrin family.</text>
</comment>
<dbReference type="NCBIfam" id="TIGR02481">
    <property type="entry name" value="hemeryth_dom"/>
    <property type="match status" value="1"/>
</dbReference>
<feature type="domain" description="Hemerythrin-like" evidence="4">
    <location>
        <begin position="13"/>
        <end position="127"/>
    </location>
</feature>
<dbReference type="EMBL" id="JARUJP010000002">
    <property type="protein sequence ID" value="MDW8799997.1"/>
    <property type="molecule type" value="Genomic_DNA"/>
</dbReference>
<dbReference type="InterPro" id="IPR035938">
    <property type="entry name" value="Hemerythrin-like_sf"/>
</dbReference>
<accession>A0ABU4JPB3</accession>
<dbReference type="InterPro" id="IPR012312">
    <property type="entry name" value="Hemerythrin-like"/>
</dbReference>
<reference evidence="5 6" key="1">
    <citation type="submission" date="2023-04" db="EMBL/GenBank/DDBJ databases">
        <title>Clostridium tannerae sp. nov., isolated from the fecal material of an alpaca.</title>
        <authorList>
            <person name="Miller S."/>
            <person name="Hendry M."/>
            <person name="King J."/>
            <person name="Sankaranarayanan K."/>
            <person name="Lawson P.A."/>
        </authorList>
    </citation>
    <scope>NUCLEOTIDE SEQUENCE [LARGE SCALE GENOMIC DNA]</scope>
    <source>
        <strain evidence="5 6">A1-XYC3</strain>
    </source>
</reference>
<proteinExistence type="inferred from homology"/>
<dbReference type="PANTHER" id="PTHR37164:SF1">
    <property type="entry name" value="BACTERIOHEMERYTHRIN"/>
    <property type="match status" value="1"/>
</dbReference>
<dbReference type="InterPro" id="IPR016131">
    <property type="entry name" value="Haemerythrin_Fe_BS"/>
</dbReference>
<keyword evidence="6" id="KW-1185">Reference proteome</keyword>
<dbReference type="InterPro" id="IPR050669">
    <property type="entry name" value="Hemerythrin"/>
</dbReference>
<dbReference type="PROSITE" id="PS00550">
    <property type="entry name" value="HEMERYTHRINS"/>
    <property type="match status" value="1"/>
</dbReference>
<evidence type="ECO:0000256" key="1">
    <source>
        <dbReference type="ARBA" id="ARBA00010587"/>
    </source>
</evidence>
<keyword evidence="3" id="KW-0408">Iron</keyword>
<evidence type="ECO:0000256" key="3">
    <source>
        <dbReference type="ARBA" id="ARBA00023004"/>
    </source>
</evidence>
<keyword evidence="2" id="KW-0479">Metal-binding</keyword>
<organism evidence="5 6">
    <name type="scientific">Clostridium tanneri</name>
    <dbReference type="NCBI Taxonomy" id="3037988"/>
    <lineage>
        <taxon>Bacteria</taxon>
        <taxon>Bacillati</taxon>
        <taxon>Bacillota</taxon>
        <taxon>Clostridia</taxon>
        <taxon>Eubacteriales</taxon>
        <taxon>Clostridiaceae</taxon>
        <taxon>Clostridium</taxon>
    </lineage>
</organism>
<name>A0ABU4JPB3_9CLOT</name>
<evidence type="ECO:0000259" key="4">
    <source>
        <dbReference type="Pfam" id="PF01814"/>
    </source>
</evidence>
<evidence type="ECO:0000313" key="6">
    <source>
        <dbReference type="Proteomes" id="UP001281656"/>
    </source>
</evidence>
<protein>
    <submittedName>
        <fullName evidence="5">Hemerythrin family protein</fullName>
    </submittedName>
</protein>
<gene>
    <name evidence="5" type="ORF">P8V03_02375</name>
</gene>
<dbReference type="InterPro" id="IPR012827">
    <property type="entry name" value="Hemerythrin_metal-bd"/>
</dbReference>
<dbReference type="Gene3D" id="1.20.120.50">
    <property type="entry name" value="Hemerythrin-like"/>
    <property type="match status" value="1"/>
</dbReference>
<dbReference type="CDD" id="cd12107">
    <property type="entry name" value="Hemerythrin"/>
    <property type="match status" value="1"/>
</dbReference>
<evidence type="ECO:0000256" key="2">
    <source>
        <dbReference type="ARBA" id="ARBA00022723"/>
    </source>
</evidence>